<evidence type="ECO:0000259" key="1">
    <source>
        <dbReference type="Pfam" id="PF04993"/>
    </source>
</evidence>
<dbReference type="EMBL" id="JAUTIX010000003">
    <property type="protein sequence ID" value="MDP0398525.1"/>
    <property type="molecule type" value="Genomic_DNA"/>
</dbReference>
<gene>
    <name evidence="2" type="ORF">Q7X28_11350</name>
</gene>
<keyword evidence="3" id="KW-1185">Reference proteome</keyword>
<dbReference type="RefSeq" id="WP_305111360.1">
    <property type="nucleotide sequence ID" value="NZ_BAAAII010000004.1"/>
</dbReference>
<proteinExistence type="predicted"/>
<dbReference type="Gene3D" id="3.30.1460.30">
    <property type="entry name" value="YgaC/TfoX-N like chaperone"/>
    <property type="match status" value="1"/>
</dbReference>
<dbReference type="SUPFAM" id="SSF159894">
    <property type="entry name" value="YgaC/TfoX-N like"/>
    <property type="match status" value="1"/>
</dbReference>
<sequence length="109" mass="12019">MAYDEGLADRIRDALGAAPGITEKKMFGGLAFLVDGHMSIAVRNDGGAMVRLPREVADEYIGEHVSLAVMGGREMRGWLVLDEEEIASDIDLAEWVRRTVDYSRTLPPK</sequence>
<name>A0AA90S890_9ACTN</name>
<feature type="domain" description="TfoX N-terminal" evidence="1">
    <location>
        <begin position="14"/>
        <end position="101"/>
    </location>
</feature>
<dbReference type="AlphaFoldDB" id="A0AA90S890"/>
<organism evidence="2 3">
    <name type="scientific">Tsukamurella strandjordii</name>
    <dbReference type="NCBI Taxonomy" id="147577"/>
    <lineage>
        <taxon>Bacteria</taxon>
        <taxon>Bacillati</taxon>
        <taxon>Actinomycetota</taxon>
        <taxon>Actinomycetes</taxon>
        <taxon>Mycobacteriales</taxon>
        <taxon>Tsukamurellaceae</taxon>
        <taxon>Tsukamurella</taxon>
    </lineage>
</organism>
<accession>A0AA90S890</accession>
<reference evidence="2" key="1">
    <citation type="submission" date="2023-08" db="EMBL/GenBank/DDBJ databases">
        <title>The draft genome of Tsukamurella strandjordii strain 050030.</title>
        <authorList>
            <person name="Zhao F."/>
            <person name="Feng Y."/>
            <person name="Zong Z."/>
        </authorList>
    </citation>
    <scope>NUCLEOTIDE SEQUENCE</scope>
    <source>
        <strain evidence="2">050030</strain>
    </source>
</reference>
<protein>
    <submittedName>
        <fullName evidence="2">TfoX/Sxy family protein</fullName>
    </submittedName>
</protein>
<dbReference type="Proteomes" id="UP001178281">
    <property type="component" value="Unassembled WGS sequence"/>
</dbReference>
<comment type="caution">
    <text evidence="2">The sequence shown here is derived from an EMBL/GenBank/DDBJ whole genome shotgun (WGS) entry which is preliminary data.</text>
</comment>
<dbReference type="Pfam" id="PF04993">
    <property type="entry name" value="TfoX_N"/>
    <property type="match status" value="1"/>
</dbReference>
<evidence type="ECO:0000313" key="3">
    <source>
        <dbReference type="Proteomes" id="UP001178281"/>
    </source>
</evidence>
<dbReference type="InterPro" id="IPR007076">
    <property type="entry name" value="TfoX_N"/>
</dbReference>
<evidence type="ECO:0000313" key="2">
    <source>
        <dbReference type="EMBL" id="MDP0398525.1"/>
    </source>
</evidence>